<evidence type="ECO:0000256" key="8">
    <source>
        <dbReference type="SAM" id="Phobius"/>
    </source>
</evidence>
<protein>
    <submittedName>
        <fullName evidence="10">ArsB/NhaD family transporter</fullName>
    </submittedName>
</protein>
<proteinExistence type="inferred from homology"/>
<accession>A0A6N6NK44</accession>
<sequence length="330" mass="35283">MFQTIAFAVITAVFSAFLDNVTTVLLIGPMTIMLCKTLDINPVPFLLVEIMMSNVGGTATLIGDPPNIMIGSEAGLSFAQFIMVNAPIVVVIMVALLIIFRFMYGRHLAVDEKNRLNIMELSAEDAIIDKALFHKSVVMIVLVAIAFMLHGVFNLETSVIALTAAAVIILISGRDIEVAIEGIEWGTIGFFLGLFMVVGGMEHTGVIEMLGNAIVDATGGNVVLMMIVILWASAILSSILDNIPFVATMIPIIMVMEASGIDVYPLWWALSLGACLGGNGTLVGASANVVLSGIANKEGYNITFMSFTKVAFPLMLVTVALSTIYLLILF</sequence>
<evidence type="ECO:0000256" key="2">
    <source>
        <dbReference type="ARBA" id="ARBA00009843"/>
    </source>
</evidence>
<name>A0A6N6NK44_9ACTN</name>
<evidence type="ECO:0000256" key="7">
    <source>
        <dbReference type="ARBA" id="ARBA00023136"/>
    </source>
</evidence>
<reference evidence="10 11" key="1">
    <citation type="submission" date="2019-09" db="EMBL/GenBank/DDBJ databases">
        <title>Whole genome shotgun sequencing (WGS) of Ellagibacter isourolithinifaciens DSM 104140(T) and Adlercreutzia muris DSM 29508(T).</title>
        <authorList>
            <person name="Stoll D.A."/>
            <person name="Danylec N."/>
            <person name="Huch M."/>
        </authorList>
    </citation>
    <scope>NUCLEOTIDE SEQUENCE [LARGE SCALE GENOMIC DNA]</scope>
    <source>
        <strain evidence="10 11">DSM 104140</strain>
    </source>
</reference>
<dbReference type="GO" id="GO:0005886">
    <property type="term" value="C:plasma membrane"/>
    <property type="evidence" value="ECO:0007669"/>
    <property type="project" value="UniProtKB-SubCell"/>
</dbReference>
<dbReference type="PANTHER" id="PTHR43568">
    <property type="entry name" value="P PROTEIN"/>
    <property type="match status" value="1"/>
</dbReference>
<dbReference type="PRINTS" id="PR00758">
    <property type="entry name" value="ARSENICPUMP"/>
</dbReference>
<feature type="transmembrane region" description="Helical" evidence="8">
    <location>
        <begin position="6"/>
        <end position="28"/>
    </location>
</feature>
<dbReference type="Pfam" id="PF03600">
    <property type="entry name" value="CitMHS"/>
    <property type="match status" value="1"/>
</dbReference>
<evidence type="ECO:0000313" key="10">
    <source>
        <dbReference type="EMBL" id="KAB1637960.1"/>
    </source>
</evidence>
<dbReference type="RefSeq" id="WP_158050144.1">
    <property type="nucleotide sequence ID" value="NZ_WAJR01000026.1"/>
</dbReference>
<feature type="transmembrane region" description="Helical" evidence="8">
    <location>
        <begin position="40"/>
        <end position="62"/>
    </location>
</feature>
<dbReference type="GeneID" id="98658491"/>
<gene>
    <name evidence="10" type="ORF">F8C90_08720</name>
</gene>
<dbReference type="EMBL" id="WAJR01000026">
    <property type="protein sequence ID" value="KAB1637960.1"/>
    <property type="molecule type" value="Genomic_DNA"/>
</dbReference>
<comment type="subcellular location">
    <subcellularLocation>
        <location evidence="1">Cell membrane</location>
        <topology evidence="1">Multi-pass membrane protein</topology>
    </subcellularLocation>
</comment>
<feature type="domain" description="Citrate transporter-like" evidence="9">
    <location>
        <begin position="5"/>
        <end position="273"/>
    </location>
</feature>
<feature type="transmembrane region" description="Helical" evidence="8">
    <location>
        <begin position="183"/>
        <end position="201"/>
    </location>
</feature>
<dbReference type="OrthoDB" id="9809303at2"/>
<keyword evidence="11" id="KW-1185">Reference proteome</keyword>
<dbReference type="Proteomes" id="UP000468668">
    <property type="component" value="Unassembled WGS sequence"/>
</dbReference>
<dbReference type="GO" id="GO:0015105">
    <property type="term" value="F:arsenite transmembrane transporter activity"/>
    <property type="evidence" value="ECO:0007669"/>
    <property type="project" value="InterPro"/>
</dbReference>
<keyword evidence="4" id="KW-1003">Cell membrane</keyword>
<keyword evidence="5 8" id="KW-0812">Transmembrane</keyword>
<feature type="transmembrane region" description="Helical" evidence="8">
    <location>
        <begin position="310"/>
        <end position="328"/>
    </location>
</feature>
<feature type="transmembrane region" description="Helical" evidence="8">
    <location>
        <begin position="267"/>
        <end position="290"/>
    </location>
</feature>
<dbReference type="PANTHER" id="PTHR43568:SF1">
    <property type="entry name" value="P PROTEIN"/>
    <property type="match status" value="1"/>
</dbReference>
<dbReference type="InterPro" id="IPR000802">
    <property type="entry name" value="Arsenical_pump_ArsB"/>
</dbReference>
<dbReference type="InterPro" id="IPR051475">
    <property type="entry name" value="Diverse_Ion_Transporter"/>
</dbReference>
<feature type="transmembrane region" description="Helical" evidence="8">
    <location>
        <begin position="132"/>
        <end position="153"/>
    </location>
</feature>
<keyword evidence="6 8" id="KW-1133">Transmembrane helix</keyword>
<dbReference type="InterPro" id="IPR004680">
    <property type="entry name" value="Cit_transptr-like_dom"/>
</dbReference>
<comment type="similarity">
    <text evidence="2">Belongs to the CitM (TC 2.A.11) transporter family.</text>
</comment>
<feature type="transmembrane region" description="Helical" evidence="8">
    <location>
        <begin position="213"/>
        <end position="236"/>
    </location>
</feature>
<feature type="transmembrane region" description="Helical" evidence="8">
    <location>
        <begin position="82"/>
        <end position="104"/>
    </location>
</feature>
<keyword evidence="7 8" id="KW-0472">Membrane</keyword>
<dbReference type="CDD" id="cd01116">
    <property type="entry name" value="P_permease"/>
    <property type="match status" value="1"/>
</dbReference>
<comment type="caution">
    <text evidence="10">The sequence shown here is derived from an EMBL/GenBank/DDBJ whole genome shotgun (WGS) entry which is preliminary data.</text>
</comment>
<evidence type="ECO:0000256" key="6">
    <source>
        <dbReference type="ARBA" id="ARBA00022989"/>
    </source>
</evidence>
<evidence type="ECO:0000256" key="3">
    <source>
        <dbReference type="ARBA" id="ARBA00022448"/>
    </source>
</evidence>
<evidence type="ECO:0000256" key="4">
    <source>
        <dbReference type="ARBA" id="ARBA00022475"/>
    </source>
</evidence>
<evidence type="ECO:0000256" key="5">
    <source>
        <dbReference type="ARBA" id="ARBA00022692"/>
    </source>
</evidence>
<feature type="transmembrane region" description="Helical" evidence="8">
    <location>
        <begin position="159"/>
        <end position="176"/>
    </location>
</feature>
<evidence type="ECO:0000256" key="1">
    <source>
        <dbReference type="ARBA" id="ARBA00004651"/>
    </source>
</evidence>
<evidence type="ECO:0000259" key="9">
    <source>
        <dbReference type="Pfam" id="PF03600"/>
    </source>
</evidence>
<evidence type="ECO:0000313" key="11">
    <source>
        <dbReference type="Proteomes" id="UP000468668"/>
    </source>
</evidence>
<feature type="transmembrane region" description="Helical" evidence="8">
    <location>
        <begin position="243"/>
        <end position="261"/>
    </location>
</feature>
<keyword evidence="3" id="KW-0813">Transport</keyword>
<organism evidence="10 11">
    <name type="scientific">Ellagibacter isourolithinifaciens</name>
    <dbReference type="NCBI Taxonomy" id="2137581"/>
    <lineage>
        <taxon>Bacteria</taxon>
        <taxon>Bacillati</taxon>
        <taxon>Actinomycetota</taxon>
        <taxon>Coriobacteriia</taxon>
        <taxon>Eggerthellales</taxon>
        <taxon>Eggerthellaceae</taxon>
        <taxon>Ellagibacter</taxon>
    </lineage>
</organism>
<dbReference type="AlphaFoldDB" id="A0A6N6NK44"/>